<evidence type="ECO:0000256" key="3">
    <source>
        <dbReference type="ARBA" id="ARBA00009400"/>
    </source>
</evidence>
<dbReference type="EC" id="2.4.2.19" evidence="4"/>
<comment type="caution">
    <text evidence="12">The sequence shown here is derived from an EMBL/GenBank/DDBJ whole genome shotgun (WGS) entry which is preliminary data.</text>
</comment>
<evidence type="ECO:0000256" key="5">
    <source>
        <dbReference type="ARBA" id="ARBA00022642"/>
    </source>
</evidence>
<evidence type="ECO:0000256" key="7">
    <source>
        <dbReference type="ARBA" id="ARBA00022679"/>
    </source>
</evidence>
<evidence type="ECO:0000256" key="8">
    <source>
        <dbReference type="ARBA" id="ARBA00033102"/>
    </source>
</evidence>
<dbReference type="InterPro" id="IPR037128">
    <property type="entry name" value="Quinolinate_PRibosylTase_N_sf"/>
</dbReference>
<keyword evidence="6 9" id="KW-0328">Glycosyltransferase</keyword>
<keyword evidence="5" id="KW-0662">Pyridine nucleotide biosynthesis</keyword>
<comment type="pathway">
    <text evidence="2">Cofactor biosynthesis; NAD(+) biosynthesis; nicotinate D-ribonucleotide from quinolinate: step 1/1.</text>
</comment>
<dbReference type="InterPro" id="IPR027277">
    <property type="entry name" value="NadC/ModD"/>
</dbReference>
<evidence type="ECO:0000256" key="4">
    <source>
        <dbReference type="ARBA" id="ARBA00011944"/>
    </source>
</evidence>
<dbReference type="CDD" id="cd01572">
    <property type="entry name" value="QPRTase"/>
    <property type="match status" value="1"/>
</dbReference>
<comment type="function">
    <text evidence="1">Involved in the catabolism of quinolinic acid (QA).</text>
</comment>
<dbReference type="Pfam" id="PF01729">
    <property type="entry name" value="QRPTase_C"/>
    <property type="match status" value="1"/>
</dbReference>
<dbReference type="PIRSF" id="PIRSF006250">
    <property type="entry name" value="NadC_ModD"/>
    <property type="match status" value="1"/>
</dbReference>
<dbReference type="Gene3D" id="3.20.20.70">
    <property type="entry name" value="Aldolase class I"/>
    <property type="match status" value="1"/>
</dbReference>
<feature type="domain" description="Quinolinate phosphoribosyl transferase C-terminal" evidence="10">
    <location>
        <begin position="109"/>
        <end position="274"/>
    </location>
</feature>
<dbReference type="GO" id="GO:0004514">
    <property type="term" value="F:nicotinate-nucleotide diphosphorylase (carboxylating) activity"/>
    <property type="evidence" value="ECO:0007669"/>
    <property type="project" value="UniProtKB-EC"/>
</dbReference>
<dbReference type="Pfam" id="PF02749">
    <property type="entry name" value="QRPTase_N"/>
    <property type="match status" value="1"/>
</dbReference>
<dbReference type="RefSeq" id="WP_420906324.1">
    <property type="nucleotide sequence ID" value="NZ_BAAFGK010000005.1"/>
</dbReference>
<proteinExistence type="inferred from homology"/>
<gene>
    <name evidence="12" type="primary">nadC</name>
    <name evidence="12" type="ORF">SIID45300_02955</name>
</gene>
<evidence type="ECO:0000256" key="2">
    <source>
        <dbReference type="ARBA" id="ARBA00004893"/>
    </source>
</evidence>
<dbReference type="InterPro" id="IPR036068">
    <property type="entry name" value="Nicotinate_pribotase-like_C"/>
</dbReference>
<keyword evidence="13" id="KW-1185">Reference proteome</keyword>
<dbReference type="SUPFAM" id="SSF54675">
    <property type="entry name" value="Nicotinate/Quinolinate PRTase N-terminal domain-like"/>
    <property type="match status" value="1"/>
</dbReference>
<comment type="similarity">
    <text evidence="3 9">Belongs to the NadC/ModD family.</text>
</comment>
<organism evidence="12 13">
    <name type="scientific">Candidatus Magnetaquiglobus chichijimensis</name>
    <dbReference type="NCBI Taxonomy" id="3141448"/>
    <lineage>
        <taxon>Bacteria</taxon>
        <taxon>Pseudomonadati</taxon>
        <taxon>Pseudomonadota</taxon>
        <taxon>Magnetococcia</taxon>
        <taxon>Magnetococcales</taxon>
        <taxon>Candidatus Magnetaquicoccaceae</taxon>
        <taxon>Candidatus Magnetaquiglobus</taxon>
    </lineage>
</organism>
<evidence type="ECO:0000259" key="10">
    <source>
        <dbReference type="Pfam" id="PF01729"/>
    </source>
</evidence>
<evidence type="ECO:0000256" key="6">
    <source>
        <dbReference type="ARBA" id="ARBA00022676"/>
    </source>
</evidence>
<feature type="domain" description="Quinolinate phosphoribosyl transferase N-terminal" evidence="11">
    <location>
        <begin position="22"/>
        <end position="107"/>
    </location>
</feature>
<evidence type="ECO:0000259" key="11">
    <source>
        <dbReference type="Pfam" id="PF02749"/>
    </source>
</evidence>
<dbReference type="EMBL" id="BAAFGK010000005">
    <property type="protein sequence ID" value="GAB0058604.1"/>
    <property type="molecule type" value="Genomic_DNA"/>
</dbReference>
<keyword evidence="7 9" id="KW-0808">Transferase</keyword>
<sequence>MIDRNGRKIVTRALEMDIGRGDLTSEVLVDDRQTGRAVLWARQELVACGLPVMAEVFSQVDGRIRLEPACVEGAVVGAGEAICRVEGPARGILTGERVALNFFQNLSAIATVTRRYVERVAGTKARVVDTRKTTPGLGSMQKYAVRTGGGHNHRLGLDDGILVKENHLALAGGITAAVARLRARVGHLHRIEVECETLAQVEEALAVGVEVILLDNMDLAGLRRAVALVAGRAILEASGNVTLETIRGVAETGVDLISVGALTHSAGSVDVSLRVE</sequence>
<evidence type="ECO:0000313" key="13">
    <source>
        <dbReference type="Proteomes" id="UP001628193"/>
    </source>
</evidence>
<evidence type="ECO:0000256" key="1">
    <source>
        <dbReference type="ARBA" id="ARBA00003237"/>
    </source>
</evidence>
<protein>
    <recommendedName>
        <fullName evidence="4">nicotinate-nucleotide diphosphorylase (carboxylating)</fullName>
        <ecNumber evidence="4">2.4.2.19</ecNumber>
    </recommendedName>
    <alternativeName>
        <fullName evidence="8">Quinolinate phosphoribosyltransferase [decarboxylating]</fullName>
    </alternativeName>
</protein>
<dbReference type="InterPro" id="IPR004393">
    <property type="entry name" value="NadC"/>
</dbReference>
<evidence type="ECO:0000313" key="12">
    <source>
        <dbReference type="EMBL" id="GAB0058604.1"/>
    </source>
</evidence>
<dbReference type="InterPro" id="IPR022412">
    <property type="entry name" value="Quinolinate_PRibosylTrfase_N"/>
</dbReference>
<dbReference type="SUPFAM" id="SSF51690">
    <property type="entry name" value="Nicotinate/Quinolinate PRTase C-terminal domain-like"/>
    <property type="match status" value="1"/>
</dbReference>
<name>A0ABQ0CCH9_9PROT</name>
<dbReference type="NCBIfam" id="TIGR00078">
    <property type="entry name" value="nadC"/>
    <property type="match status" value="1"/>
</dbReference>
<dbReference type="InterPro" id="IPR013785">
    <property type="entry name" value="Aldolase_TIM"/>
</dbReference>
<dbReference type="InterPro" id="IPR002638">
    <property type="entry name" value="Quinolinate_PRibosylTrfase_C"/>
</dbReference>
<dbReference type="PANTHER" id="PTHR32179:SF3">
    <property type="entry name" value="NICOTINATE-NUCLEOTIDE PYROPHOSPHORYLASE [CARBOXYLATING]"/>
    <property type="match status" value="1"/>
</dbReference>
<dbReference type="PANTHER" id="PTHR32179">
    <property type="entry name" value="NICOTINATE-NUCLEOTIDE PYROPHOSPHORYLASE [CARBOXYLATING]"/>
    <property type="match status" value="1"/>
</dbReference>
<dbReference type="Gene3D" id="3.90.1170.20">
    <property type="entry name" value="Quinolinate phosphoribosyl transferase, N-terminal domain"/>
    <property type="match status" value="1"/>
</dbReference>
<accession>A0ABQ0CCH9</accession>
<dbReference type="Proteomes" id="UP001628193">
    <property type="component" value="Unassembled WGS sequence"/>
</dbReference>
<reference evidence="12 13" key="1">
    <citation type="submission" date="2024-09" db="EMBL/GenBank/DDBJ databases">
        <title>Draft genome sequence of Candidatus Magnetaquicoccaceae bacterium FCR-1.</title>
        <authorList>
            <person name="Shimoshige H."/>
            <person name="Shimamura S."/>
            <person name="Taoka A."/>
            <person name="Kobayashi H."/>
            <person name="Maekawa T."/>
        </authorList>
    </citation>
    <scope>NUCLEOTIDE SEQUENCE [LARGE SCALE GENOMIC DNA]</scope>
    <source>
        <strain evidence="12 13">FCR-1</strain>
    </source>
</reference>
<evidence type="ECO:0000256" key="9">
    <source>
        <dbReference type="PIRNR" id="PIRNR006250"/>
    </source>
</evidence>